<evidence type="ECO:0000313" key="1">
    <source>
        <dbReference type="EMBL" id="KAF2176529.1"/>
    </source>
</evidence>
<dbReference type="InterPro" id="IPR011333">
    <property type="entry name" value="SKP1/BTB/POZ_sf"/>
</dbReference>
<evidence type="ECO:0000313" key="2">
    <source>
        <dbReference type="Proteomes" id="UP000800200"/>
    </source>
</evidence>
<sequence length="314" mass="35420">MQQENNTEESEKGIEIASDGDVFLVVGPKEARIRVSSRSMMGASKPFFAMFNPDWNEGRNLLSQDEPVDVHLPEDDPEALKLICAIIHHRNEAVPRKLSPVEVFRVAVAADKYDCISVLKFASETWLRLREMNAQDMAFLTTAAYILWNAEAFKVLTKALVLSYDGPYLALCCEQIESAMTWRVFCLLEGQRSLARLDLADILQSGINAGDCCHRCGWNSKYAYAYLRLLQNNGLRPTQLVNISKAINSVGLLPDPVPEERSTDCTYGYKHTPPEYKKDRRWQVERLESNTGLCLFCVREGEGNPSHCSIDHSP</sequence>
<accession>A0A6A6DE92</accession>
<reference evidence="1" key="1">
    <citation type="journal article" date="2020" name="Stud. Mycol.">
        <title>101 Dothideomycetes genomes: a test case for predicting lifestyles and emergence of pathogens.</title>
        <authorList>
            <person name="Haridas S."/>
            <person name="Albert R."/>
            <person name="Binder M."/>
            <person name="Bloem J."/>
            <person name="Labutti K."/>
            <person name="Salamov A."/>
            <person name="Andreopoulos B."/>
            <person name="Baker S."/>
            <person name="Barry K."/>
            <person name="Bills G."/>
            <person name="Bluhm B."/>
            <person name="Cannon C."/>
            <person name="Castanera R."/>
            <person name="Culley D."/>
            <person name="Daum C."/>
            <person name="Ezra D."/>
            <person name="Gonzalez J."/>
            <person name="Henrissat B."/>
            <person name="Kuo A."/>
            <person name="Liang C."/>
            <person name="Lipzen A."/>
            <person name="Lutzoni F."/>
            <person name="Magnuson J."/>
            <person name="Mondo S."/>
            <person name="Nolan M."/>
            <person name="Ohm R."/>
            <person name="Pangilinan J."/>
            <person name="Park H.-J."/>
            <person name="Ramirez L."/>
            <person name="Alfaro M."/>
            <person name="Sun H."/>
            <person name="Tritt A."/>
            <person name="Yoshinaga Y."/>
            <person name="Zwiers L.-H."/>
            <person name="Turgeon B."/>
            <person name="Goodwin S."/>
            <person name="Spatafora J."/>
            <person name="Crous P."/>
            <person name="Grigoriev I."/>
        </authorList>
    </citation>
    <scope>NUCLEOTIDE SEQUENCE</scope>
    <source>
        <strain evidence="1">CBS 207.26</strain>
    </source>
</reference>
<evidence type="ECO:0008006" key="3">
    <source>
        <dbReference type="Google" id="ProtNLM"/>
    </source>
</evidence>
<dbReference type="EMBL" id="ML994706">
    <property type="protein sequence ID" value="KAF2176529.1"/>
    <property type="molecule type" value="Genomic_DNA"/>
</dbReference>
<dbReference type="OrthoDB" id="5275938at2759"/>
<dbReference type="Proteomes" id="UP000800200">
    <property type="component" value="Unassembled WGS sequence"/>
</dbReference>
<gene>
    <name evidence="1" type="ORF">K469DRAFT_698388</name>
</gene>
<proteinExistence type="predicted"/>
<organism evidence="1 2">
    <name type="scientific">Zopfia rhizophila CBS 207.26</name>
    <dbReference type="NCBI Taxonomy" id="1314779"/>
    <lineage>
        <taxon>Eukaryota</taxon>
        <taxon>Fungi</taxon>
        <taxon>Dikarya</taxon>
        <taxon>Ascomycota</taxon>
        <taxon>Pezizomycotina</taxon>
        <taxon>Dothideomycetes</taxon>
        <taxon>Dothideomycetes incertae sedis</taxon>
        <taxon>Zopfiaceae</taxon>
        <taxon>Zopfia</taxon>
    </lineage>
</organism>
<protein>
    <recommendedName>
        <fullName evidence="3">BTB domain-containing protein</fullName>
    </recommendedName>
</protein>
<name>A0A6A6DE92_9PEZI</name>
<keyword evidence="2" id="KW-1185">Reference proteome</keyword>
<dbReference type="AlphaFoldDB" id="A0A6A6DE92"/>
<dbReference type="Gene3D" id="3.30.710.10">
    <property type="entry name" value="Potassium Channel Kv1.1, Chain A"/>
    <property type="match status" value="1"/>
</dbReference>